<organism evidence="5 6">
    <name type="scientific">Sphaerochaeta pleomorpha (strain ATCC BAA-1885 / DSM 22778 / Grapes)</name>
    <dbReference type="NCBI Taxonomy" id="158190"/>
    <lineage>
        <taxon>Bacteria</taxon>
        <taxon>Pseudomonadati</taxon>
        <taxon>Spirochaetota</taxon>
        <taxon>Spirochaetia</taxon>
        <taxon>Spirochaetales</taxon>
        <taxon>Sphaerochaetaceae</taxon>
        <taxon>Sphaerochaeta</taxon>
    </lineage>
</organism>
<dbReference type="eggNOG" id="COG1403">
    <property type="taxonomic scope" value="Bacteria"/>
</dbReference>
<evidence type="ECO:0000313" key="5">
    <source>
        <dbReference type="EMBL" id="AEV29073.1"/>
    </source>
</evidence>
<dbReference type="SUPFAM" id="SSF69593">
    <property type="entry name" value="Glycerol-3-phosphate (1)-acyltransferase"/>
    <property type="match status" value="1"/>
</dbReference>
<dbReference type="PANTHER" id="PTHR10434:SF66">
    <property type="entry name" value="PHOSPHOLIPID_GLYCEROL ACYLTRANSFERASE DOMAIN-CONTAINING PROTEIN"/>
    <property type="match status" value="1"/>
</dbReference>
<dbReference type="Proteomes" id="UP000005632">
    <property type="component" value="Chromosome"/>
</dbReference>
<dbReference type="EMBL" id="CP003155">
    <property type="protein sequence ID" value="AEV29073.1"/>
    <property type="molecule type" value="Genomic_DNA"/>
</dbReference>
<name>G8QTA6_SPHPG</name>
<proteinExistence type="predicted"/>
<dbReference type="KEGG" id="sgp:SpiGrapes_1259"/>
<dbReference type="GO" id="GO:0003841">
    <property type="term" value="F:1-acylglycerol-3-phosphate O-acyltransferase activity"/>
    <property type="evidence" value="ECO:0007669"/>
    <property type="project" value="TreeGrafter"/>
</dbReference>
<evidence type="ECO:0000259" key="4">
    <source>
        <dbReference type="SMART" id="SM00563"/>
    </source>
</evidence>
<keyword evidence="2 5" id="KW-0808">Transferase</keyword>
<evidence type="ECO:0000313" key="6">
    <source>
        <dbReference type="Proteomes" id="UP000005632"/>
    </source>
</evidence>
<keyword evidence="6" id="KW-1185">Reference proteome</keyword>
<dbReference type="RefSeq" id="WP_014269922.1">
    <property type="nucleotide sequence ID" value="NC_016633.1"/>
</dbReference>
<dbReference type="STRING" id="158190.SpiGrapes_1259"/>
<accession>G8QTA6</accession>
<dbReference type="AlphaFoldDB" id="G8QTA6"/>
<dbReference type="InterPro" id="IPR002123">
    <property type="entry name" value="Plipid/glycerol_acylTrfase"/>
</dbReference>
<dbReference type="GO" id="GO:0006654">
    <property type="term" value="P:phosphatidic acid biosynthetic process"/>
    <property type="evidence" value="ECO:0007669"/>
    <property type="project" value="TreeGrafter"/>
</dbReference>
<gene>
    <name evidence="5" type="ordered locus">SpiGrapes_1259</name>
</gene>
<evidence type="ECO:0000256" key="3">
    <source>
        <dbReference type="ARBA" id="ARBA00023315"/>
    </source>
</evidence>
<dbReference type="PANTHER" id="PTHR10434">
    <property type="entry name" value="1-ACYL-SN-GLYCEROL-3-PHOSPHATE ACYLTRANSFERASE"/>
    <property type="match status" value="1"/>
</dbReference>
<protein>
    <submittedName>
        <fullName evidence="5">1-acyl-sn-glycerol-3-phosphate acyltransferase</fullName>
    </submittedName>
</protein>
<reference evidence="5 6" key="1">
    <citation type="submission" date="2011-11" db="EMBL/GenBank/DDBJ databases">
        <title>Complete sequence of Spirochaeta sp. grapes.</title>
        <authorList>
            <consortium name="US DOE Joint Genome Institute"/>
            <person name="Lucas S."/>
            <person name="Han J."/>
            <person name="Lapidus A."/>
            <person name="Cheng J.-F."/>
            <person name="Goodwin L."/>
            <person name="Pitluck S."/>
            <person name="Peters L."/>
            <person name="Ovchinnikova G."/>
            <person name="Munk A.C."/>
            <person name="Detter J.C."/>
            <person name="Han C."/>
            <person name="Tapia R."/>
            <person name="Land M."/>
            <person name="Hauser L."/>
            <person name="Kyrpides N."/>
            <person name="Ivanova N."/>
            <person name="Pagani I."/>
            <person name="Ritalahtilisa K."/>
            <person name="Loeffler F."/>
            <person name="Woyke T."/>
        </authorList>
    </citation>
    <scope>NUCLEOTIDE SEQUENCE [LARGE SCALE GENOMIC DNA]</scope>
    <source>
        <strain evidence="6">ATCC BAA-1885 / DSM 22778 / Grapes</strain>
    </source>
</reference>
<dbReference type="HOGENOM" id="CLU_055816_0_0_12"/>
<comment type="pathway">
    <text evidence="1">Lipid metabolism.</text>
</comment>
<dbReference type="Gene3D" id="2.20.28.30">
    <property type="entry name" value="RNA polymerase ii, chain L"/>
    <property type="match status" value="1"/>
</dbReference>
<feature type="domain" description="Phospholipid/glycerol acyltransferase" evidence="4">
    <location>
        <begin position="40"/>
        <end position="150"/>
    </location>
</feature>
<dbReference type="CDD" id="cd07989">
    <property type="entry name" value="LPLAT_AGPAT-like"/>
    <property type="match status" value="1"/>
</dbReference>
<evidence type="ECO:0000256" key="1">
    <source>
        <dbReference type="ARBA" id="ARBA00005189"/>
    </source>
</evidence>
<dbReference type="eggNOG" id="COG0204">
    <property type="taxonomic scope" value="Bacteria"/>
</dbReference>
<keyword evidence="3 5" id="KW-0012">Acyltransferase</keyword>
<evidence type="ECO:0000256" key="2">
    <source>
        <dbReference type="ARBA" id="ARBA00022679"/>
    </source>
</evidence>
<dbReference type="SMART" id="SM00563">
    <property type="entry name" value="PlsC"/>
    <property type="match status" value="1"/>
</dbReference>
<sequence length="410" mass="46512">MSKTPLFIKIARPTYGAYLLRRNHVETVGMELLSQLKGPFLVLGNHTHTLDAFFISAASPVHIRWVAGAYLFKLRFVKTMVSRWIGGISKQQGRSDFQTIRDISAALKNGEVVGLFPEGTRTWDGEPVGFDEATAKLVRMFKVPVVIVNLEGGYLLKPRWSDTSRKGTVTLRVLPPLMPETIKTMKLAELMAYLQQHIGFSHQEWQKKTHRPFKNKAKAKGLERVLYICPDCGAKSSIKTEKNLITCTHCNMTVQLDEFEQFVSIKGNNTFKNLPQWHTWEIGQLHNLVLTAKKETLLFPPDRGVLLQIGLGQTLVTLSKDFEVTLTKDAITIHRQDRNDSKIMGNEETIVFPFDNIQSMIINAKSTIELYRGEELYRIRIEKGSSILKYTETYAAIKKQIQSLKSGVCT</sequence>
<dbReference type="Pfam" id="PF01553">
    <property type="entry name" value="Acyltransferase"/>
    <property type="match status" value="1"/>
</dbReference>